<keyword evidence="3" id="KW-0539">Nucleus</keyword>
<proteinExistence type="inferred from homology"/>
<feature type="domain" description="HSF-type DNA-binding" evidence="6">
    <location>
        <begin position="295"/>
        <end position="383"/>
    </location>
</feature>
<name>A0A1V6WSW5_PENNA</name>
<dbReference type="InterPro" id="IPR036390">
    <property type="entry name" value="WH_DNA-bd_sf"/>
</dbReference>
<dbReference type="SUPFAM" id="SSF46785">
    <property type="entry name" value="Winged helix' DNA-binding domain"/>
    <property type="match status" value="1"/>
</dbReference>
<dbReference type="Proteomes" id="UP000191691">
    <property type="component" value="Unassembled WGS sequence"/>
</dbReference>
<evidence type="ECO:0000256" key="5">
    <source>
        <dbReference type="SAM" id="MobiDB-lite"/>
    </source>
</evidence>
<protein>
    <recommendedName>
        <fullName evidence="6">HSF-type DNA-binding domain-containing protein</fullName>
    </recommendedName>
</protein>
<dbReference type="GO" id="GO:0005634">
    <property type="term" value="C:nucleus"/>
    <property type="evidence" value="ECO:0007669"/>
    <property type="project" value="UniProtKB-SubCell"/>
</dbReference>
<dbReference type="GO" id="GO:0043565">
    <property type="term" value="F:sequence-specific DNA binding"/>
    <property type="evidence" value="ECO:0007669"/>
    <property type="project" value="InterPro"/>
</dbReference>
<evidence type="ECO:0000256" key="3">
    <source>
        <dbReference type="ARBA" id="ARBA00023242"/>
    </source>
</evidence>
<gene>
    <name evidence="7" type="ORF">PENNAL_c0196G03994</name>
</gene>
<accession>A0A1V6WSW5</accession>
<dbReference type="EMBL" id="MOOB01000196">
    <property type="protein sequence ID" value="OQE65942.1"/>
    <property type="molecule type" value="Genomic_DNA"/>
</dbReference>
<reference evidence="8" key="1">
    <citation type="journal article" date="2017" name="Nat. Microbiol.">
        <title>Global analysis of biosynthetic gene clusters reveals vast potential of secondary metabolite production in Penicillium species.</title>
        <authorList>
            <person name="Nielsen J.C."/>
            <person name="Grijseels S."/>
            <person name="Prigent S."/>
            <person name="Ji B."/>
            <person name="Dainat J."/>
            <person name="Nielsen K.F."/>
            <person name="Frisvad J.C."/>
            <person name="Workman M."/>
            <person name="Nielsen J."/>
        </authorList>
    </citation>
    <scope>NUCLEOTIDE SEQUENCE [LARGE SCALE GENOMIC DNA]</scope>
    <source>
        <strain evidence="8">IBT 13039</strain>
    </source>
</reference>
<dbReference type="AlphaFoldDB" id="A0A1V6WSW5"/>
<keyword evidence="8" id="KW-1185">Reference proteome</keyword>
<evidence type="ECO:0000256" key="2">
    <source>
        <dbReference type="ARBA" id="ARBA00023125"/>
    </source>
</evidence>
<dbReference type="InterPro" id="IPR036388">
    <property type="entry name" value="WH-like_DNA-bd_sf"/>
</dbReference>
<evidence type="ECO:0000256" key="4">
    <source>
        <dbReference type="RuleBase" id="RU004020"/>
    </source>
</evidence>
<dbReference type="InterPro" id="IPR000232">
    <property type="entry name" value="HSF_DNA-bd"/>
</dbReference>
<comment type="caution">
    <text evidence="7">The sequence shown here is derived from an EMBL/GenBank/DDBJ whole genome shotgun (WGS) entry which is preliminary data.</text>
</comment>
<keyword evidence="2" id="KW-0238">DNA-binding</keyword>
<comment type="subcellular location">
    <subcellularLocation>
        <location evidence="1">Nucleus</location>
    </subcellularLocation>
</comment>
<feature type="region of interest" description="Disordered" evidence="5">
    <location>
        <begin position="215"/>
        <end position="285"/>
    </location>
</feature>
<dbReference type="Pfam" id="PF00447">
    <property type="entry name" value="HSF_DNA-bind"/>
    <property type="match status" value="1"/>
</dbReference>
<dbReference type="GO" id="GO:0003700">
    <property type="term" value="F:DNA-binding transcription factor activity"/>
    <property type="evidence" value="ECO:0007669"/>
    <property type="project" value="InterPro"/>
</dbReference>
<dbReference type="Gene3D" id="1.10.10.10">
    <property type="entry name" value="Winged helix-like DNA-binding domain superfamily/Winged helix DNA-binding domain"/>
    <property type="match status" value="1"/>
</dbReference>
<sequence length="426" mass="47337">MASSPQDTSNVENFQTIKKIFDNFIPQHHDKSLSALKPANIPLSEFSANLRKHLSVLNEGGSIARGRGEDLVSTGLSKSLDSLFSTTTPFVTEGPPLTWTSLVLFAGHQFGGPAQLQVGDSKIELSGEDFKLLRSGRPWRFLYPWPDKDDCAKELQSTKTAIQELLDARKMINEVLGQISLVEQHLHDHYILVSRLSKTKHDFTQHEGLHYKGVESSIPTEGVFEPGASPEDESSGHRDSTSAPMAICHVSHDQSAQQVNGEVNDPSAPEDLATRNNQQDVPCPGNDVRPGFRLHTSDFVQSLSEILDDPENGEVMRWSEDGHSVFIGPENKVPSHILEKMSTKSYQSLIRRLYYFGFRKIGGVYHHDSFIRGRPSSIQPTREMIHSPSLPSPTHNSSSQRGRADTDVLSLAFGTFDTVRCSREQL</sequence>
<dbReference type="SMART" id="SM00415">
    <property type="entry name" value="HSF"/>
    <property type="match status" value="1"/>
</dbReference>
<feature type="region of interest" description="Disordered" evidence="5">
    <location>
        <begin position="380"/>
        <end position="404"/>
    </location>
</feature>
<organism evidence="7 8">
    <name type="scientific">Penicillium nalgiovense</name>
    <dbReference type="NCBI Taxonomy" id="60175"/>
    <lineage>
        <taxon>Eukaryota</taxon>
        <taxon>Fungi</taxon>
        <taxon>Dikarya</taxon>
        <taxon>Ascomycota</taxon>
        <taxon>Pezizomycotina</taxon>
        <taxon>Eurotiomycetes</taxon>
        <taxon>Eurotiomycetidae</taxon>
        <taxon>Eurotiales</taxon>
        <taxon>Aspergillaceae</taxon>
        <taxon>Penicillium</taxon>
    </lineage>
</organism>
<evidence type="ECO:0000313" key="8">
    <source>
        <dbReference type="Proteomes" id="UP000191691"/>
    </source>
</evidence>
<evidence type="ECO:0000256" key="1">
    <source>
        <dbReference type="ARBA" id="ARBA00004123"/>
    </source>
</evidence>
<feature type="compositionally biased region" description="Polar residues" evidence="5">
    <location>
        <begin position="392"/>
        <end position="401"/>
    </location>
</feature>
<evidence type="ECO:0000259" key="6">
    <source>
        <dbReference type="SMART" id="SM00415"/>
    </source>
</evidence>
<evidence type="ECO:0000313" key="7">
    <source>
        <dbReference type="EMBL" id="OQE65942.1"/>
    </source>
</evidence>
<dbReference type="STRING" id="60175.A0A1V6WSW5"/>
<comment type="similarity">
    <text evidence="4">Belongs to the HSF family.</text>
</comment>